<keyword evidence="4 6" id="KW-0238">DNA-binding</keyword>
<dbReference type="CDD" id="cd15831">
    <property type="entry name" value="BTAD"/>
    <property type="match status" value="1"/>
</dbReference>
<keyword evidence="2" id="KW-0902">Two-component regulatory system</keyword>
<dbReference type="InterPro" id="IPR036388">
    <property type="entry name" value="WH-like_DNA-bd_sf"/>
</dbReference>
<keyword evidence="10" id="KW-1185">Reference proteome</keyword>
<evidence type="ECO:0000259" key="8">
    <source>
        <dbReference type="PROSITE" id="PS51755"/>
    </source>
</evidence>
<evidence type="ECO:0000256" key="2">
    <source>
        <dbReference type="ARBA" id="ARBA00023012"/>
    </source>
</evidence>
<comment type="similarity">
    <text evidence="1">Belongs to the AfsR/DnrI/RedD regulatory family.</text>
</comment>
<dbReference type="PRINTS" id="PR00364">
    <property type="entry name" value="DISEASERSIST"/>
</dbReference>
<keyword evidence="5" id="KW-0804">Transcription</keyword>
<dbReference type="Pfam" id="PF00931">
    <property type="entry name" value="NB-ARC"/>
    <property type="match status" value="1"/>
</dbReference>
<sequence>MNDMNDMNGMNDSFGASAVGDARQLRLCVLGPVRAWSGERELDLGPPQQRAMLAILAMHARRTVSIDVLLGGLWEDPPARAVTVLRTYASRLRRVLETDRTRPRVLPMADNGYVLQLSAGCLDVEVLEERTAAAGRARAEGDMAAAAGLLREACELWKGDPLAGLPGPYAQAQRARLTERRLIAVQAWAEAELGAGRHAGVIGELTMWVDQHPLVEPMRELLMLALYRSGRQAEALGVFADARRTLGEELGVEPGPGLRELHQAILRAEPALAAPPAGPAAPFDTTAQKSGSTLSPPAQLPADIADFTGREELVRDLRAVLTSHGPAMPLVGVSGMGGVGKSTLAVHVAHSVRDHFPDGQLYANLRGAGSLPADPAEVLAAFLGALGVADAAIPQGTTERAALFRSRLVGRRILVLLDDARDTAQVTPLLPGTRSCAVVVTSRTWLAETPMSRRVGLEPLACEEAVRLVATIAGGPRVAAEPEAARQLARACGFLPLAVRTAASRLATRPAWRLSHMVDRLACERRRLAELTTGELAVAASFRLSYDQLSAEAARAFRMLALPDGPGVSSAAAAALLELPEQEAERLAESLTDLGLLSCPHPGRYEYHDLLRLFARQLVRQEEGPAAEKAAMERLTRHYLATVAGLYRVVRPGYPFPDLVAPVGARAGFDGPVAGLRWARQEIPAVLAVAGQVCREPGGPLAVVADLTLVLIQLIDLGMAVPELCELAGRVAEATRAAGLPHSEARARYTLLWALREMLRTRQARHEADRVITLCRQTGQTALLAPALTALALTSIRHCDDEEAVAWCDEAVTLAAQEGNRSSHAFVESMSALVDVALGRLEPALSRAERSLATFEDLGDRVGRIHMTYARATALHGLGMFEAACEGYRECLAALRALESWDRMPGVLVGLAESCRAAGRPAHAVEAAEQALVIAEEVGLEHRRANALTALGHALCDLGEHDRGQACLAEAGSGM</sequence>
<dbReference type="GO" id="GO:0043531">
    <property type="term" value="F:ADP binding"/>
    <property type="evidence" value="ECO:0007669"/>
    <property type="project" value="InterPro"/>
</dbReference>
<evidence type="ECO:0000256" key="1">
    <source>
        <dbReference type="ARBA" id="ARBA00005820"/>
    </source>
</evidence>
<dbReference type="RefSeq" id="WP_190130958.1">
    <property type="nucleotide sequence ID" value="NZ_BNBD01000008.1"/>
</dbReference>
<dbReference type="InterPro" id="IPR051677">
    <property type="entry name" value="AfsR-DnrI-RedD_regulator"/>
</dbReference>
<feature type="compositionally biased region" description="Polar residues" evidence="7">
    <location>
        <begin position="285"/>
        <end position="296"/>
    </location>
</feature>
<evidence type="ECO:0000256" key="3">
    <source>
        <dbReference type="ARBA" id="ARBA00023015"/>
    </source>
</evidence>
<dbReference type="PANTHER" id="PTHR35807">
    <property type="entry name" value="TRANSCRIPTIONAL REGULATOR REDD-RELATED"/>
    <property type="match status" value="1"/>
</dbReference>
<feature type="DNA-binding region" description="OmpR/PhoB-type" evidence="6">
    <location>
        <begin position="17"/>
        <end position="117"/>
    </location>
</feature>
<dbReference type="GO" id="GO:0003677">
    <property type="term" value="F:DNA binding"/>
    <property type="evidence" value="ECO:0007669"/>
    <property type="project" value="UniProtKB-UniRule"/>
</dbReference>
<gene>
    <name evidence="9" type="primary">afsR</name>
    <name evidence="9" type="ORF">GCM10010218_39340</name>
</gene>
<keyword evidence="3" id="KW-0805">Transcription regulation</keyword>
<dbReference type="InterPro" id="IPR005158">
    <property type="entry name" value="BTAD"/>
</dbReference>
<proteinExistence type="inferred from homology"/>
<dbReference type="InterPro" id="IPR011990">
    <property type="entry name" value="TPR-like_helical_dom_sf"/>
</dbReference>
<dbReference type="PROSITE" id="PS51755">
    <property type="entry name" value="OMPR_PHOB"/>
    <property type="match status" value="1"/>
</dbReference>
<dbReference type="SUPFAM" id="SSF48452">
    <property type="entry name" value="TPR-like"/>
    <property type="match status" value="3"/>
</dbReference>
<reference evidence="9" key="1">
    <citation type="journal article" date="2014" name="Int. J. Syst. Evol. Microbiol.">
        <title>Complete genome sequence of Corynebacterium casei LMG S-19264T (=DSM 44701T), isolated from a smear-ripened cheese.</title>
        <authorList>
            <consortium name="US DOE Joint Genome Institute (JGI-PGF)"/>
            <person name="Walter F."/>
            <person name="Albersmeier A."/>
            <person name="Kalinowski J."/>
            <person name="Ruckert C."/>
        </authorList>
    </citation>
    <scope>NUCLEOTIDE SEQUENCE</scope>
    <source>
        <strain evidence="9">JCM 4059</strain>
    </source>
</reference>
<organism evidence="9 10">
    <name type="scientific">Streptomyces mashuensis</name>
    <dbReference type="NCBI Taxonomy" id="33904"/>
    <lineage>
        <taxon>Bacteria</taxon>
        <taxon>Bacillati</taxon>
        <taxon>Actinomycetota</taxon>
        <taxon>Actinomycetes</taxon>
        <taxon>Kitasatosporales</taxon>
        <taxon>Streptomycetaceae</taxon>
        <taxon>Streptomyces</taxon>
    </lineage>
</organism>
<dbReference type="Pfam" id="PF03704">
    <property type="entry name" value="BTAD"/>
    <property type="match status" value="1"/>
</dbReference>
<feature type="region of interest" description="Disordered" evidence="7">
    <location>
        <begin position="275"/>
        <end position="299"/>
    </location>
</feature>
<evidence type="ECO:0000256" key="6">
    <source>
        <dbReference type="PROSITE-ProRule" id="PRU01091"/>
    </source>
</evidence>
<dbReference type="Proteomes" id="UP000638313">
    <property type="component" value="Unassembled WGS sequence"/>
</dbReference>
<evidence type="ECO:0000256" key="5">
    <source>
        <dbReference type="ARBA" id="ARBA00023163"/>
    </source>
</evidence>
<name>A0A919ED26_9ACTN</name>
<dbReference type="SUPFAM" id="SSF52540">
    <property type="entry name" value="P-loop containing nucleoside triphosphate hydrolases"/>
    <property type="match status" value="1"/>
</dbReference>
<dbReference type="SUPFAM" id="SSF46894">
    <property type="entry name" value="C-terminal effector domain of the bipartite response regulators"/>
    <property type="match status" value="1"/>
</dbReference>
<dbReference type="Gene3D" id="3.40.50.300">
    <property type="entry name" value="P-loop containing nucleotide triphosphate hydrolases"/>
    <property type="match status" value="1"/>
</dbReference>
<dbReference type="SMART" id="SM01043">
    <property type="entry name" value="BTAD"/>
    <property type="match status" value="1"/>
</dbReference>
<dbReference type="InterPro" id="IPR001867">
    <property type="entry name" value="OmpR/PhoB-type_DNA-bd"/>
</dbReference>
<reference evidence="9" key="2">
    <citation type="submission" date="2020-09" db="EMBL/GenBank/DDBJ databases">
        <authorList>
            <person name="Sun Q."/>
            <person name="Ohkuma M."/>
        </authorList>
    </citation>
    <scope>NUCLEOTIDE SEQUENCE</scope>
    <source>
        <strain evidence="9">JCM 4059</strain>
    </source>
</reference>
<dbReference type="GO" id="GO:0006355">
    <property type="term" value="P:regulation of DNA-templated transcription"/>
    <property type="evidence" value="ECO:0007669"/>
    <property type="project" value="InterPro"/>
</dbReference>
<dbReference type="InterPro" id="IPR027417">
    <property type="entry name" value="P-loop_NTPase"/>
</dbReference>
<feature type="domain" description="OmpR/PhoB-type" evidence="8">
    <location>
        <begin position="17"/>
        <end position="117"/>
    </location>
</feature>
<dbReference type="GO" id="GO:0000160">
    <property type="term" value="P:phosphorelay signal transduction system"/>
    <property type="evidence" value="ECO:0007669"/>
    <property type="project" value="UniProtKB-KW"/>
</dbReference>
<dbReference type="Pfam" id="PF00486">
    <property type="entry name" value="Trans_reg_C"/>
    <property type="match status" value="1"/>
</dbReference>
<dbReference type="SMART" id="SM00862">
    <property type="entry name" value="Trans_reg_C"/>
    <property type="match status" value="1"/>
</dbReference>
<evidence type="ECO:0000256" key="4">
    <source>
        <dbReference type="ARBA" id="ARBA00023125"/>
    </source>
</evidence>
<accession>A0A919ED26</accession>
<dbReference type="Gene3D" id="1.10.10.10">
    <property type="entry name" value="Winged helix-like DNA-binding domain superfamily/Winged helix DNA-binding domain"/>
    <property type="match status" value="1"/>
</dbReference>
<protein>
    <submittedName>
        <fullName evidence="9">Regulatory protein AfsR</fullName>
    </submittedName>
</protein>
<dbReference type="AlphaFoldDB" id="A0A919ED26"/>
<evidence type="ECO:0000313" key="10">
    <source>
        <dbReference type="Proteomes" id="UP000638313"/>
    </source>
</evidence>
<dbReference type="EMBL" id="BNBD01000008">
    <property type="protein sequence ID" value="GHF54232.1"/>
    <property type="molecule type" value="Genomic_DNA"/>
</dbReference>
<dbReference type="InterPro" id="IPR002182">
    <property type="entry name" value="NB-ARC"/>
</dbReference>
<dbReference type="Gene3D" id="1.25.40.10">
    <property type="entry name" value="Tetratricopeptide repeat domain"/>
    <property type="match status" value="2"/>
</dbReference>
<dbReference type="PANTHER" id="PTHR35807:SF1">
    <property type="entry name" value="TRANSCRIPTIONAL REGULATOR REDD"/>
    <property type="match status" value="1"/>
</dbReference>
<dbReference type="InterPro" id="IPR016032">
    <property type="entry name" value="Sig_transdc_resp-reg_C-effctor"/>
</dbReference>
<evidence type="ECO:0000256" key="7">
    <source>
        <dbReference type="SAM" id="MobiDB-lite"/>
    </source>
</evidence>
<evidence type="ECO:0000313" key="9">
    <source>
        <dbReference type="EMBL" id="GHF54232.1"/>
    </source>
</evidence>
<comment type="caution">
    <text evidence="9">The sequence shown here is derived from an EMBL/GenBank/DDBJ whole genome shotgun (WGS) entry which is preliminary data.</text>
</comment>